<evidence type="ECO:0000313" key="2">
    <source>
        <dbReference type="Proteomes" id="UP001346149"/>
    </source>
</evidence>
<dbReference type="AlphaFoldDB" id="A0AAN7L5Y2"/>
<evidence type="ECO:0000313" key="1">
    <source>
        <dbReference type="EMBL" id="KAK4776948.1"/>
    </source>
</evidence>
<organism evidence="1 2">
    <name type="scientific">Trapa natans</name>
    <name type="common">Water chestnut</name>
    <dbReference type="NCBI Taxonomy" id="22666"/>
    <lineage>
        <taxon>Eukaryota</taxon>
        <taxon>Viridiplantae</taxon>
        <taxon>Streptophyta</taxon>
        <taxon>Embryophyta</taxon>
        <taxon>Tracheophyta</taxon>
        <taxon>Spermatophyta</taxon>
        <taxon>Magnoliopsida</taxon>
        <taxon>eudicotyledons</taxon>
        <taxon>Gunneridae</taxon>
        <taxon>Pentapetalae</taxon>
        <taxon>rosids</taxon>
        <taxon>malvids</taxon>
        <taxon>Myrtales</taxon>
        <taxon>Lythraceae</taxon>
        <taxon>Trapa</taxon>
    </lineage>
</organism>
<dbReference type="Proteomes" id="UP001346149">
    <property type="component" value="Unassembled WGS sequence"/>
</dbReference>
<name>A0AAN7L5Y2_TRANT</name>
<proteinExistence type="predicted"/>
<keyword evidence="2" id="KW-1185">Reference proteome</keyword>
<sequence length="188" mass="21242">MARRIKQVDFVMEAVPAQIIRPKIPPTPPGWRQSTRKEPKGIDRWPWVVLGTNIILYLWRVDPSPAPLLDAEEFTQVVLLQGYHRRVCNDPLVPICHRADSNRLQEPDRPRTQRGPMCQLGLGTVCGCGLVKAFQKAYYRQYGNTQADGCKKGVGLGAEIIGTFFLVYTSSPSGPSPIRPEYNRLWVQ</sequence>
<gene>
    <name evidence="1" type="ORF">SAY86_005636</name>
</gene>
<protein>
    <submittedName>
        <fullName evidence="1">Uncharacterized protein</fullName>
    </submittedName>
</protein>
<comment type="caution">
    <text evidence="1">The sequence shown here is derived from an EMBL/GenBank/DDBJ whole genome shotgun (WGS) entry which is preliminary data.</text>
</comment>
<accession>A0AAN7L5Y2</accession>
<dbReference type="InterPro" id="IPR034294">
    <property type="entry name" value="Aquaporin_transptr"/>
</dbReference>
<dbReference type="EMBL" id="JAXQNO010000018">
    <property type="protein sequence ID" value="KAK4776948.1"/>
    <property type="molecule type" value="Genomic_DNA"/>
</dbReference>
<reference evidence="1 2" key="1">
    <citation type="journal article" date="2023" name="Hortic Res">
        <title>Pangenome of water caltrop reveals structural variations and asymmetric subgenome divergence after allopolyploidization.</title>
        <authorList>
            <person name="Zhang X."/>
            <person name="Chen Y."/>
            <person name="Wang L."/>
            <person name="Yuan Y."/>
            <person name="Fang M."/>
            <person name="Shi L."/>
            <person name="Lu R."/>
            <person name="Comes H.P."/>
            <person name="Ma Y."/>
            <person name="Chen Y."/>
            <person name="Huang G."/>
            <person name="Zhou Y."/>
            <person name="Zheng Z."/>
            <person name="Qiu Y."/>
        </authorList>
    </citation>
    <scope>NUCLEOTIDE SEQUENCE [LARGE SCALE GENOMIC DNA]</scope>
    <source>
        <strain evidence="1">F231</strain>
    </source>
</reference>
<dbReference type="PANTHER" id="PTHR45687">
    <property type="entry name" value="AQUAPORIN OR AQUAGLYCEROPORIN RELATED"/>
    <property type="match status" value="1"/>
</dbReference>